<organism evidence="1 2">
    <name type="scientific">Linum tenue</name>
    <dbReference type="NCBI Taxonomy" id="586396"/>
    <lineage>
        <taxon>Eukaryota</taxon>
        <taxon>Viridiplantae</taxon>
        <taxon>Streptophyta</taxon>
        <taxon>Embryophyta</taxon>
        <taxon>Tracheophyta</taxon>
        <taxon>Spermatophyta</taxon>
        <taxon>Magnoliopsida</taxon>
        <taxon>eudicotyledons</taxon>
        <taxon>Gunneridae</taxon>
        <taxon>Pentapetalae</taxon>
        <taxon>rosids</taxon>
        <taxon>fabids</taxon>
        <taxon>Malpighiales</taxon>
        <taxon>Linaceae</taxon>
        <taxon>Linum</taxon>
    </lineage>
</organism>
<comment type="caution">
    <text evidence="1">The sequence shown here is derived from an EMBL/GenBank/DDBJ whole genome shotgun (WGS) entry which is preliminary data.</text>
</comment>
<protein>
    <recommendedName>
        <fullName evidence="3">MTTase N-terminal domain-containing protein</fullName>
    </recommendedName>
</protein>
<name>A0AAV0IG90_9ROSI</name>
<reference evidence="1" key="1">
    <citation type="submission" date="2022-08" db="EMBL/GenBank/DDBJ databases">
        <authorList>
            <person name="Gutierrez-Valencia J."/>
        </authorList>
    </citation>
    <scope>NUCLEOTIDE SEQUENCE</scope>
</reference>
<dbReference type="AlphaFoldDB" id="A0AAV0IG90"/>
<dbReference type="EMBL" id="CAMGYJ010000003">
    <property type="protein sequence ID" value="CAI0396632.1"/>
    <property type="molecule type" value="Genomic_DNA"/>
</dbReference>
<evidence type="ECO:0008006" key="3">
    <source>
        <dbReference type="Google" id="ProtNLM"/>
    </source>
</evidence>
<sequence length="90" mass="9608">MEDIEDLLIGSGGGGAPPGFRLPLNTVAVKPKKNVKNGAKLNGSLLSDLSLISTVPGTQTIYIKTFGCSHNQASYSALFSFEFINQFNFL</sequence>
<dbReference type="Proteomes" id="UP001154282">
    <property type="component" value="Unassembled WGS sequence"/>
</dbReference>
<accession>A0AAV0IG90</accession>
<gene>
    <name evidence="1" type="ORF">LITE_LOCUS9219</name>
</gene>
<evidence type="ECO:0000313" key="2">
    <source>
        <dbReference type="Proteomes" id="UP001154282"/>
    </source>
</evidence>
<keyword evidence="2" id="KW-1185">Reference proteome</keyword>
<proteinExistence type="predicted"/>
<evidence type="ECO:0000313" key="1">
    <source>
        <dbReference type="EMBL" id="CAI0396632.1"/>
    </source>
</evidence>